<keyword evidence="2" id="KW-0460">Magnesium</keyword>
<evidence type="ECO:0000313" key="3">
    <source>
        <dbReference type="EMBL" id="AQQ55469.1"/>
    </source>
</evidence>
<dbReference type="PANTHER" id="PTHR46470:SF4">
    <property type="entry name" value="5-AMINO-6-(5-PHOSPHO-D-RIBITYLAMINO)URACIL PHOSPHATASE YIGB"/>
    <property type="match status" value="1"/>
</dbReference>
<dbReference type="Gene3D" id="3.40.50.1000">
    <property type="entry name" value="HAD superfamily/HAD-like"/>
    <property type="match status" value="1"/>
</dbReference>
<dbReference type="SUPFAM" id="SSF56784">
    <property type="entry name" value="HAD-like"/>
    <property type="match status" value="1"/>
</dbReference>
<organism evidence="3 4">
    <name type="scientific">Planococcus lenghuensis</name>
    <dbReference type="NCBI Taxonomy" id="2213202"/>
    <lineage>
        <taxon>Bacteria</taxon>
        <taxon>Bacillati</taxon>
        <taxon>Bacillota</taxon>
        <taxon>Bacilli</taxon>
        <taxon>Bacillales</taxon>
        <taxon>Caryophanaceae</taxon>
        <taxon>Planococcus</taxon>
    </lineage>
</organism>
<name>A0A1Q2L4V4_9BACL</name>
<dbReference type="OrthoDB" id="2081981at2"/>
<dbReference type="InterPro" id="IPR036412">
    <property type="entry name" value="HAD-like_sf"/>
</dbReference>
<dbReference type="RefSeq" id="WP_077591322.1">
    <property type="nucleotide sequence ID" value="NZ_CP019641.1"/>
</dbReference>
<evidence type="ECO:0000256" key="2">
    <source>
        <dbReference type="ARBA" id="ARBA00022842"/>
    </source>
</evidence>
<protein>
    <recommendedName>
        <fullName evidence="5">HAD family hydrolase</fullName>
    </recommendedName>
</protein>
<evidence type="ECO:0000313" key="4">
    <source>
        <dbReference type="Proteomes" id="UP000188184"/>
    </source>
</evidence>
<dbReference type="InterPro" id="IPR051400">
    <property type="entry name" value="HAD-like_hydrolase"/>
</dbReference>
<dbReference type="GO" id="GO:0016787">
    <property type="term" value="F:hydrolase activity"/>
    <property type="evidence" value="ECO:0007669"/>
    <property type="project" value="UniProtKB-KW"/>
</dbReference>
<dbReference type="CDD" id="cd01427">
    <property type="entry name" value="HAD_like"/>
    <property type="match status" value="1"/>
</dbReference>
<dbReference type="GO" id="GO:0009231">
    <property type="term" value="P:riboflavin biosynthetic process"/>
    <property type="evidence" value="ECO:0007669"/>
    <property type="project" value="TreeGrafter"/>
</dbReference>
<keyword evidence="4" id="KW-1185">Reference proteome</keyword>
<dbReference type="InterPro" id="IPR023214">
    <property type="entry name" value="HAD_sf"/>
</dbReference>
<accession>A0A1Q2L4V4</accession>
<evidence type="ECO:0008006" key="5">
    <source>
        <dbReference type="Google" id="ProtNLM"/>
    </source>
</evidence>
<reference evidence="3 4" key="1">
    <citation type="submission" date="2017-02" db="EMBL/GenBank/DDBJ databases">
        <title>The complete genomic sequence of a novel cold adapted crude oil-degrading bacterium Planococcus qaidamina Y42.</title>
        <authorList>
            <person name="Yang R."/>
        </authorList>
    </citation>
    <scope>NUCLEOTIDE SEQUENCE [LARGE SCALE GENOMIC DNA]</scope>
    <source>
        <strain evidence="3 4">Y42</strain>
        <plasmid evidence="3 4">unnamed1</plasmid>
    </source>
</reference>
<evidence type="ECO:0000256" key="1">
    <source>
        <dbReference type="ARBA" id="ARBA00022801"/>
    </source>
</evidence>
<dbReference type="KEGG" id="pmar:B0X71_20160"/>
<dbReference type="Proteomes" id="UP000188184">
    <property type="component" value="Plasmid unnamed1"/>
</dbReference>
<dbReference type="EMBL" id="CP019641">
    <property type="protein sequence ID" value="AQQ55469.1"/>
    <property type="molecule type" value="Genomic_DNA"/>
</dbReference>
<gene>
    <name evidence="3" type="ORF">B0X71_20160</name>
</gene>
<geneLocation type="plasmid" evidence="3 4">
    <name>unnamed1</name>
</geneLocation>
<proteinExistence type="predicted"/>
<sequence>MQWLKEINVVIFDLDGTLYQDYSFLERYISKMMTDRYSNIEIAETIRWAYDVLEGKKAIKLGFLYDSESLLFYSQQNLKPVSSFNWEGLETAMQVNEKSRLVYIGDPWGIAHLVAKKKEIPPSVGVKAFYDVRAEMLTEAYCISKRTDLFEEIQKLENKHLILMTNSPLPTGQEFVDFLEINDTFDEFFYNGKKPRGIEMLLEKLTEQGYQPHEILSIGDHPRNDLYPVHRAGGHTCLISQYAHEDTTAWSASVKSVDGLVSLIKKMNESEIQNRKEEGYG</sequence>
<dbReference type="AlphaFoldDB" id="A0A1Q2L4V4"/>
<dbReference type="Pfam" id="PF00702">
    <property type="entry name" value="Hydrolase"/>
    <property type="match status" value="1"/>
</dbReference>
<dbReference type="PANTHER" id="PTHR46470">
    <property type="entry name" value="N-ACYLNEURAMINATE-9-PHOSPHATASE"/>
    <property type="match status" value="1"/>
</dbReference>
<keyword evidence="3" id="KW-0614">Plasmid</keyword>
<keyword evidence="1" id="KW-0378">Hydrolase</keyword>